<proteinExistence type="predicted"/>
<organism evidence="1 2">
    <name type="scientific">Arctium lappa</name>
    <name type="common">Greater burdock</name>
    <name type="synonym">Lappa major</name>
    <dbReference type="NCBI Taxonomy" id="4217"/>
    <lineage>
        <taxon>Eukaryota</taxon>
        <taxon>Viridiplantae</taxon>
        <taxon>Streptophyta</taxon>
        <taxon>Embryophyta</taxon>
        <taxon>Tracheophyta</taxon>
        <taxon>Spermatophyta</taxon>
        <taxon>Magnoliopsida</taxon>
        <taxon>eudicotyledons</taxon>
        <taxon>Gunneridae</taxon>
        <taxon>Pentapetalae</taxon>
        <taxon>asterids</taxon>
        <taxon>campanulids</taxon>
        <taxon>Asterales</taxon>
        <taxon>Asteraceae</taxon>
        <taxon>Carduoideae</taxon>
        <taxon>Cardueae</taxon>
        <taxon>Arctiinae</taxon>
        <taxon>Arctium</taxon>
    </lineage>
</organism>
<dbReference type="EMBL" id="CM042047">
    <property type="protein sequence ID" value="KAI3771860.1"/>
    <property type="molecule type" value="Genomic_DNA"/>
</dbReference>
<evidence type="ECO:0000313" key="2">
    <source>
        <dbReference type="Proteomes" id="UP001055879"/>
    </source>
</evidence>
<protein>
    <submittedName>
        <fullName evidence="1">Uncharacterized protein</fullName>
    </submittedName>
</protein>
<comment type="caution">
    <text evidence="1">The sequence shown here is derived from an EMBL/GenBank/DDBJ whole genome shotgun (WGS) entry which is preliminary data.</text>
</comment>
<gene>
    <name evidence="1" type="ORF">L6452_03031</name>
</gene>
<reference evidence="1 2" key="2">
    <citation type="journal article" date="2022" name="Mol. Ecol. Resour.">
        <title>The genomes of chicory, endive, great burdock and yacon provide insights into Asteraceae paleo-polyploidization history and plant inulin production.</title>
        <authorList>
            <person name="Fan W."/>
            <person name="Wang S."/>
            <person name="Wang H."/>
            <person name="Wang A."/>
            <person name="Jiang F."/>
            <person name="Liu H."/>
            <person name="Zhao H."/>
            <person name="Xu D."/>
            <person name="Zhang Y."/>
        </authorList>
    </citation>
    <scope>NUCLEOTIDE SEQUENCE [LARGE SCALE GENOMIC DNA]</scope>
    <source>
        <strain evidence="2">cv. Niubang</strain>
    </source>
</reference>
<dbReference type="Proteomes" id="UP001055879">
    <property type="component" value="Linkage Group LG01"/>
</dbReference>
<evidence type="ECO:0000313" key="1">
    <source>
        <dbReference type="EMBL" id="KAI3771860.1"/>
    </source>
</evidence>
<accession>A0ACB9FLY1</accession>
<reference evidence="2" key="1">
    <citation type="journal article" date="2022" name="Mol. Ecol. Resour.">
        <title>The genomes of chicory, endive, great burdock and yacon provide insights into Asteraceae palaeo-polyploidization history and plant inulin production.</title>
        <authorList>
            <person name="Fan W."/>
            <person name="Wang S."/>
            <person name="Wang H."/>
            <person name="Wang A."/>
            <person name="Jiang F."/>
            <person name="Liu H."/>
            <person name="Zhao H."/>
            <person name="Xu D."/>
            <person name="Zhang Y."/>
        </authorList>
    </citation>
    <scope>NUCLEOTIDE SEQUENCE [LARGE SCALE GENOMIC DNA]</scope>
    <source>
        <strain evidence="2">cv. Niubang</strain>
    </source>
</reference>
<name>A0ACB9FLY1_ARCLA</name>
<keyword evidence="2" id="KW-1185">Reference proteome</keyword>
<sequence length="239" mass="27037">MEMKVTGEARSAMELQQEVGEATKQVDSNDAKNFEESHDQSTENENEINFRKEEDTWMEGSSRVRDGPNSSNSPKEDMDNGNQVRKVSETQGEKGGPGQIVIGEEDDPNQNKSSLKIPYESDLHLKNWNETIGTDKKKKEDKKDWKQSKGGQSKMKRMERQEADFNKTTMKKGDNLGMGRGKERRKKKLEDLCSLGSLVAISDELRSEESTSDVLEFGKQLGISWEGKKLEKGQTGTRR</sequence>